<dbReference type="PANTHER" id="PTHR23150:SF26">
    <property type="entry name" value="GENERIC METHYLTRANSFERASE"/>
    <property type="match status" value="1"/>
</dbReference>
<evidence type="ECO:0000313" key="2">
    <source>
        <dbReference type="Proteomes" id="UP000288216"/>
    </source>
</evidence>
<protein>
    <submittedName>
        <fullName evidence="1">Uncharacterized protein</fullName>
    </submittedName>
</protein>
<proteinExistence type="predicted"/>
<dbReference type="GO" id="GO:0120147">
    <property type="term" value="F:formylglycine-generating oxidase activity"/>
    <property type="evidence" value="ECO:0007669"/>
    <property type="project" value="TreeGrafter"/>
</dbReference>
<dbReference type="PANTHER" id="PTHR23150">
    <property type="entry name" value="SULFATASE MODIFYING FACTOR 1, 2"/>
    <property type="match status" value="1"/>
</dbReference>
<dbReference type="InterPro" id="IPR051043">
    <property type="entry name" value="Sulfatase_Mod_Factor_Kinase"/>
</dbReference>
<reference evidence="1 2" key="1">
    <citation type="journal article" date="2018" name="Nat. Ecol. Evol.">
        <title>Shark genomes provide insights into elasmobranch evolution and the origin of vertebrates.</title>
        <authorList>
            <person name="Hara Y"/>
            <person name="Yamaguchi K"/>
            <person name="Onimaru K"/>
            <person name="Kadota M"/>
            <person name="Koyanagi M"/>
            <person name="Keeley SD"/>
            <person name="Tatsumi K"/>
            <person name="Tanaka K"/>
            <person name="Motone F"/>
            <person name="Kageyama Y"/>
            <person name="Nozu R"/>
            <person name="Adachi N"/>
            <person name="Nishimura O"/>
            <person name="Nakagawa R"/>
            <person name="Tanegashima C"/>
            <person name="Kiyatake I"/>
            <person name="Matsumoto R"/>
            <person name="Murakumo K"/>
            <person name="Nishida K"/>
            <person name="Terakita A"/>
            <person name="Kuratani S"/>
            <person name="Sato K"/>
            <person name="Hyodo S Kuraku.S."/>
        </authorList>
    </citation>
    <scope>NUCLEOTIDE SEQUENCE [LARGE SCALE GENOMIC DNA]</scope>
</reference>
<keyword evidence="2" id="KW-1185">Reference proteome</keyword>
<dbReference type="STRING" id="75743.A0A401PTB0"/>
<dbReference type="OrthoDB" id="10064508at2759"/>
<evidence type="ECO:0000313" key="1">
    <source>
        <dbReference type="EMBL" id="GCB76386.1"/>
    </source>
</evidence>
<accession>A0A401PTB0</accession>
<dbReference type="AlphaFoldDB" id="A0A401PTB0"/>
<sequence>MKSVLTGKLCLTSLKPCNLGKCTKEEVLEYFENTYDLDETIFSALKDESSFYLCPDRLRLPLIFYYCHPSVVYINKLLIAGLIKEQVNPRFETLFETGVDEMSWDDTENYRMGGSFNWPRLLECVEYRRKVRAIVRKVIQETPLELPVTVDNPWWAIFMGLEHERIHLETSSVLIRQMPIHLLQRPPSWKYASSNIGQCICLSLTS</sequence>
<name>A0A401PTB0_SCYTO</name>
<gene>
    <name evidence="1" type="ORF">scyTo_0020466</name>
</gene>
<comment type="caution">
    <text evidence="1">The sequence shown here is derived from an EMBL/GenBank/DDBJ whole genome shotgun (WGS) entry which is preliminary data.</text>
</comment>
<organism evidence="1 2">
    <name type="scientific">Scyliorhinus torazame</name>
    <name type="common">Cloudy catshark</name>
    <name type="synonym">Catulus torazame</name>
    <dbReference type="NCBI Taxonomy" id="75743"/>
    <lineage>
        <taxon>Eukaryota</taxon>
        <taxon>Metazoa</taxon>
        <taxon>Chordata</taxon>
        <taxon>Craniata</taxon>
        <taxon>Vertebrata</taxon>
        <taxon>Chondrichthyes</taxon>
        <taxon>Elasmobranchii</taxon>
        <taxon>Galeomorphii</taxon>
        <taxon>Galeoidea</taxon>
        <taxon>Carcharhiniformes</taxon>
        <taxon>Scyliorhinidae</taxon>
        <taxon>Scyliorhinus</taxon>
    </lineage>
</organism>
<dbReference type="Proteomes" id="UP000288216">
    <property type="component" value="Unassembled WGS sequence"/>
</dbReference>
<dbReference type="EMBL" id="BFAA01016566">
    <property type="protein sequence ID" value="GCB76386.1"/>
    <property type="molecule type" value="Genomic_DNA"/>
</dbReference>